<dbReference type="Proteomes" id="UP001501303">
    <property type="component" value="Unassembled WGS sequence"/>
</dbReference>
<dbReference type="EMBL" id="BAAAMJ010000123">
    <property type="protein sequence ID" value="GAA1936951.1"/>
    <property type="molecule type" value="Genomic_DNA"/>
</dbReference>
<feature type="chain" id="PRO_5045121063" description="Sugar-binding protein" evidence="2">
    <location>
        <begin position="42"/>
        <end position="467"/>
    </location>
</feature>
<feature type="signal peptide" evidence="2">
    <location>
        <begin position="1"/>
        <end position="41"/>
    </location>
</feature>
<evidence type="ECO:0000256" key="2">
    <source>
        <dbReference type="SAM" id="SignalP"/>
    </source>
</evidence>
<reference evidence="4" key="1">
    <citation type="journal article" date="2019" name="Int. J. Syst. Evol. Microbiol.">
        <title>The Global Catalogue of Microorganisms (GCM) 10K type strain sequencing project: providing services to taxonomists for standard genome sequencing and annotation.</title>
        <authorList>
            <consortium name="The Broad Institute Genomics Platform"/>
            <consortium name="The Broad Institute Genome Sequencing Center for Infectious Disease"/>
            <person name="Wu L."/>
            <person name="Ma J."/>
        </authorList>
    </citation>
    <scope>NUCLEOTIDE SEQUENCE [LARGE SCALE GENOMIC DNA]</scope>
    <source>
        <strain evidence="4">JCM 13581</strain>
    </source>
</reference>
<sequence>MSGTGRARRTSRHLRTGLSLGLSVMVVATLLQTAAMPPAVADSGRPDLPQAEEPVEGREGLRVKDRKTDEGPEPGEPQATWPKPGTAEVVLPAASAVTLPAAAGELPVSLTGDGRAVTADVELLDEKAGAALGADGPVIAVTAREPEQPGVLRAAETHADVTLDYSGFAGLFGGSYASRLTLVGLPACALDTPEKPECRERGRIDAGNDTERRVLTAEGVQLASGRPVVLAVTAGSGSETGDYKATDLAPSATWETDLNTGDFTWSHEMPVPEVPGGLKPNVGLSYSSGGIDGRTGGTNNQGSWAGDGFDLWPGYIERKYKACAYDDVENADGQKIGDLCWDYDNAFISFNGSASELVPAGSNTWKLRNDDGTKVELLKDQARANGDNDNEYWRVTTPAGVQYHFGYHRLPGWTSGAAVTDSTWTVPVFGNDPADPCYSATVKDAWCQQAWRWNLDYVVDTRGNALT</sequence>
<feature type="region of interest" description="Disordered" evidence="1">
    <location>
        <begin position="38"/>
        <end position="84"/>
    </location>
</feature>
<feature type="compositionally biased region" description="Basic and acidic residues" evidence="1">
    <location>
        <begin position="55"/>
        <end position="70"/>
    </location>
</feature>
<proteinExistence type="predicted"/>
<evidence type="ECO:0000256" key="1">
    <source>
        <dbReference type="SAM" id="MobiDB-lite"/>
    </source>
</evidence>
<evidence type="ECO:0008006" key="5">
    <source>
        <dbReference type="Google" id="ProtNLM"/>
    </source>
</evidence>
<evidence type="ECO:0000313" key="3">
    <source>
        <dbReference type="EMBL" id="GAA1936951.1"/>
    </source>
</evidence>
<evidence type="ECO:0000313" key="4">
    <source>
        <dbReference type="Proteomes" id="UP001501303"/>
    </source>
</evidence>
<gene>
    <name evidence="3" type="ORF">GCM10009716_49140</name>
</gene>
<name>A0ABP5BAI9_9ACTN</name>
<keyword evidence="4" id="KW-1185">Reference proteome</keyword>
<protein>
    <recommendedName>
        <fullName evidence="5">Sugar-binding protein</fullName>
    </recommendedName>
</protein>
<comment type="caution">
    <text evidence="3">The sequence shown here is derived from an EMBL/GenBank/DDBJ whole genome shotgun (WGS) entry which is preliminary data.</text>
</comment>
<keyword evidence="2" id="KW-0732">Signal</keyword>
<accession>A0ABP5BAI9</accession>
<organism evidence="3 4">
    <name type="scientific">Streptomyces sodiiphilus</name>
    <dbReference type="NCBI Taxonomy" id="226217"/>
    <lineage>
        <taxon>Bacteria</taxon>
        <taxon>Bacillati</taxon>
        <taxon>Actinomycetota</taxon>
        <taxon>Actinomycetes</taxon>
        <taxon>Kitasatosporales</taxon>
        <taxon>Streptomycetaceae</taxon>
        <taxon>Streptomyces</taxon>
    </lineage>
</organism>
<dbReference type="RefSeq" id="WP_344267057.1">
    <property type="nucleotide sequence ID" value="NZ_BAAAMJ010000123.1"/>
</dbReference>